<proteinExistence type="predicted"/>
<evidence type="ECO:0000313" key="3">
    <source>
        <dbReference type="Proteomes" id="UP001164632"/>
    </source>
</evidence>
<dbReference type="SUPFAM" id="SSF47413">
    <property type="entry name" value="lambda repressor-like DNA-binding domains"/>
    <property type="match status" value="1"/>
</dbReference>
<dbReference type="EMBL" id="CP113257">
    <property type="protein sequence ID" value="WAE52542.1"/>
    <property type="molecule type" value="Genomic_DNA"/>
</dbReference>
<protein>
    <submittedName>
        <fullName evidence="2">Helix-turn-helix domain-containing protein</fullName>
    </submittedName>
</protein>
<evidence type="ECO:0000259" key="1">
    <source>
        <dbReference type="PROSITE" id="PS50943"/>
    </source>
</evidence>
<dbReference type="InterPro" id="IPR010982">
    <property type="entry name" value="Lambda_DNA-bd_dom_sf"/>
</dbReference>
<dbReference type="Proteomes" id="UP001164632">
    <property type="component" value="Chromosome"/>
</dbReference>
<feature type="domain" description="HTH cro/C1-type" evidence="1">
    <location>
        <begin position="17"/>
        <end position="71"/>
    </location>
</feature>
<organism evidence="2 3">
    <name type="scientific">Stutzerimonas frequens</name>
    <dbReference type="NCBI Taxonomy" id="2968969"/>
    <lineage>
        <taxon>Bacteria</taxon>
        <taxon>Pseudomonadati</taxon>
        <taxon>Pseudomonadota</taxon>
        <taxon>Gammaproteobacteria</taxon>
        <taxon>Pseudomonadales</taxon>
        <taxon>Pseudomonadaceae</taxon>
        <taxon>Stutzerimonas</taxon>
    </lineage>
</organism>
<reference evidence="2" key="1">
    <citation type="submission" date="2022-11" db="EMBL/GenBank/DDBJ databases">
        <title>Genomic of Pseudomonas TF18.</title>
        <authorList>
            <person name="Liu T."/>
        </authorList>
    </citation>
    <scope>NUCLEOTIDE SEQUENCE</scope>
    <source>
        <strain evidence="2">TF18</strain>
    </source>
</reference>
<name>A0AA47E459_9GAMM</name>
<dbReference type="InterPro" id="IPR001387">
    <property type="entry name" value="Cro/C1-type_HTH"/>
</dbReference>
<dbReference type="Pfam" id="PF13560">
    <property type="entry name" value="HTH_31"/>
    <property type="match status" value="1"/>
</dbReference>
<dbReference type="AlphaFoldDB" id="A0AA47E459"/>
<dbReference type="PROSITE" id="PS50943">
    <property type="entry name" value="HTH_CROC1"/>
    <property type="match status" value="1"/>
</dbReference>
<sequence>MAEPTAFVSMAELGKLIQRTRKGQGLRLVDAAGLCGVSVRFLSELENGRESCSFGRVLNVCHTLGIELLAARRDGGDL</sequence>
<accession>A0AA47E459</accession>
<dbReference type="SMART" id="SM00530">
    <property type="entry name" value="HTH_XRE"/>
    <property type="match status" value="1"/>
</dbReference>
<dbReference type="GO" id="GO:0003677">
    <property type="term" value="F:DNA binding"/>
    <property type="evidence" value="ECO:0007669"/>
    <property type="project" value="InterPro"/>
</dbReference>
<dbReference type="GeneID" id="75212570"/>
<dbReference type="CDD" id="cd00093">
    <property type="entry name" value="HTH_XRE"/>
    <property type="match status" value="1"/>
</dbReference>
<dbReference type="Gene3D" id="1.10.260.40">
    <property type="entry name" value="lambda repressor-like DNA-binding domains"/>
    <property type="match status" value="1"/>
</dbReference>
<evidence type="ECO:0000313" key="2">
    <source>
        <dbReference type="EMBL" id="WAE52542.1"/>
    </source>
</evidence>
<gene>
    <name evidence="2" type="ORF">OSV15_23280</name>
</gene>
<dbReference type="RefSeq" id="WP_224109194.1">
    <property type="nucleotide sequence ID" value="NZ_CP045416.1"/>
</dbReference>